<dbReference type="AlphaFoldDB" id="X1KVP6"/>
<dbReference type="EMBL" id="BARU01037237">
    <property type="protein sequence ID" value="GAH86028.1"/>
    <property type="molecule type" value="Genomic_DNA"/>
</dbReference>
<name>X1KVP6_9ZZZZ</name>
<evidence type="ECO:0000313" key="1">
    <source>
        <dbReference type="EMBL" id="GAH86028.1"/>
    </source>
</evidence>
<sequence>MPFIEAFPPNPETYFLNRKVRVKGKIEIYKGAPEIILYAPSQIWIVE</sequence>
<reference evidence="1" key="1">
    <citation type="journal article" date="2014" name="Front. Microbiol.">
        <title>High frequency of phylogenetically diverse reductive dehalogenase-homologous genes in deep subseafloor sedimentary metagenomes.</title>
        <authorList>
            <person name="Kawai M."/>
            <person name="Futagami T."/>
            <person name="Toyoda A."/>
            <person name="Takaki Y."/>
            <person name="Nishi S."/>
            <person name="Hori S."/>
            <person name="Arai W."/>
            <person name="Tsubouchi T."/>
            <person name="Morono Y."/>
            <person name="Uchiyama I."/>
            <person name="Ito T."/>
            <person name="Fujiyama A."/>
            <person name="Inagaki F."/>
            <person name="Takami H."/>
        </authorList>
    </citation>
    <scope>NUCLEOTIDE SEQUENCE</scope>
    <source>
        <strain evidence="1">Expedition CK06-06</strain>
    </source>
</reference>
<accession>X1KVP6</accession>
<gene>
    <name evidence="1" type="ORF">S03H2_58061</name>
</gene>
<protein>
    <submittedName>
        <fullName evidence="1">Uncharacterized protein</fullName>
    </submittedName>
</protein>
<comment type="caution">
    <text evidence="1">The sequence shown here is derived from an EMBL/GenBank/DDBJ whole genome shotgun (WGS) entry which is preliminary data.</text>
</comment>
<proteinExistence type="predicted"/>
<organism evidence="1">
    <name type="scientific">marine sediment metagenome</name>
    <dbReference type="NCBI Taxonomy" id="412755"/>
    <lineage>
        <taxon>unclassified sequences</taxon>
        <taxon>metagenomes</taxon>
        <taxon>ecological metagenomes</taxon>
    </lineage>
</organism>